<dbReference type="PANTHER" id="PTHR43861">
    <property type="entry name" value="TRANS-ACONITATE 2-METHYLTRANSFERASE-RELATED"/>
    <property type="match status" value="1"/>
</dbReference>
<dbReference type="InterPro" id="IPR013216">
    <property type="entry name" value="Methyltransf_11"/>
</dbReference>
<name>A0ABW6W804_9ACTN</name>
<proteinExistence type="predicted"/>
<keyword evidence="3" id="KW-1185">Reference proteome</keyword>
<keyword evidence="2" id="KW-0808">Transferase</keyword>
<evidence type="ECO:0000313" key="3">
    <source>
        <dbReference type="Proteomes" id="UP001602245"/>
    </source>
</evidence>
<dbReference type="InterPro" id="IPR029063">
    <property type="entry name" value="SAM-dependent_MTases_sf"/>
</dbReference>
<dbReference type="GO" id="GO:0061542">
    <property type="term" value="F:3-demethylubiquinol 3-O-methyltransferase activity"/>
    <property type="evidence" value="ECO:0007669"/>
    <property type="project" value="UniProtKB-EC"/>
</dbReference>
<accession>A0ABW6W804</accession>
<dbReference type="EMBL" id="JBIAZU010000001">
    <property type="protein sequence ID" value="MFF5289429.1"/>
    <property type="molecule type" value="Genomic_DNA"/>
</dbReference>
<dbReference type="SUPFAM" id="SSF53335">
    <property type="entry name" value="S-adenosyl-L-methionine-dependent methyltransferases"/>
    <property type="match status" value="1"/>
</dbReference>
<dbReference type="CDD" id="cd02440">
    <property type="entry name" value="AdoMet_MTases"/>
    <property type="match status" value="1"/>
</dbReference>
<organism evidence="2 3">
    <name type="scientific">Paractinoplanes globisporus</name>
    <dbReference type="NCBI Taxonomy" id="113565"/>
    <lineage>
        <taxon>Bacteria</taxon>
        <taxon>Bacillati</taxon>
        <taxon>Actinomycetota</taxon>
        <taxon>Actinomycetes</taxon>
        <taxon>Micromonosporales</taxon>
        <taxon>Micromonosporaceae</taxon>
        <taxon>Paractinoplanes</taxon>
    </lineage>
</organism>
<feature type="domain" description="Methyltransferase type 11" evidence="1">
    <location>
        <begin position="75"/>
        <end position="163"/>
    </location>
</feature>
<dbReference type="GO" id="GO:0032259">
    <property type="term" value="P:methylation"/>
    <property type="evidence" value="ECO:0007669"/>
    <property type="project" value="UniProtKB-KW"/>
</dbReference>
<dbReference type="GO" id="GO:0102208">
    <property type="term" value="F:2-polyprenyl-6-hydroxyphenol methylase activity"/>
    <property type="evidence" value="ECO:0007669"/>
    <property type="project" value="UniProtKB-EC"/>
</dbReference>
<dbReference type="Gene3D" id="3.40.50.150">
    <property type="entry name" value="Vaccinia Virus protein VP39"/>
    <property type="match status" value="1"/>
</dbReference>
<dbReference type="RefSeq" id="WP_211216451.1">
    <property type="nucleotide sequence ID" value="NZ_JBIAZU010000001.1"/>
</dbReference>
<protein>
    <submittedName>
        <fullName evidence="2">Class I SAM-dependent methyltransferase</fullName>
        <ecNumber evidence="2">2.1.1.222</ecNumber>
        <ecNumber evidence="2">2.1.1.64</ecNumber>
    </submittedName>
</protein>
<keyword evidence="2" id="KW-0489">Methyltransferase</keyword>
<gene>
    <name evidence="2" type="ORF">ACFY35_08330</name>
</gene>
<sequence length="246" mass="27722">MQDETLLFVLVPHTDPKSTDIPVRTGLEGDDSADAGVYVNRYFETRLPHDENRAKVWKHLCEYFARWIAPDAEVLELGAGWCDFANNVAARRVVAMDLDATVKRAAAGHVTPVVGDCTDLSQFENGSFDVVFASNLLEHLERPVASRLLAEARRVLRPGGRLMLLQPNFRLNPGRYFDDFTHVAIFTDQSLRDYLVSEGFTVEQVLPRFLPLTMKSRGSKLTFLVPWYLRSPVKPFAGQMLLVAAR</sequence>
<evidence type="ECO:0000313" key="2">
    <source>
        <dbReference type="EMBL" id="MFF5289429.1"/>
    </source>
</evidence>
<dbReference type="EC" id="2.1.1.222" evidence="2"/>
<dbReference type="Proteomes" id="UP001602245">
    <property type="component" value="Unassembled WGS sequence"/>
</dbReference>
<comment type="caution">
    <text evidence="2">The sequence shown here is derived from an EMBL/GenBank/DDBJ whole genome shotgun (WGS) entry which is preliminary data.</text>
</comment>
<dbReference type="EC" id="2.1.1.64" evidence="2"/>
<evidence type="ECO:0000259" key="1">
    <source>
        <dbReference type="Pfam" id="PF08241"/>
    </source>
</evidence>
<dbReference type="Pfam" id="PF08241">
    <property type="entry name" value="Methyltransf_11"/>
    <property type="match status" value="1"/>
</dbReference>
<reference evidence="2 3" key="1">
    <citation type="submission" date="2024-10" db="EMBL/GenBank/DDBJ databases">
        <title>The Natural Products Discovery Center: Release of the First 8490 Sequenced Strains for Exploring Actinobacteria Biosynthetic Diversity.</title>
        <authorList>
            <person name="Kalkreuter E."/>
            <person name="Kautsar S.A."/>
            <person name="Yang D."/>
            <person name="Bader C.D."/>
            <person name="Teijaro C.N."/>
            <person name="Fluegel L."/>
            <person name="Davis C.M."/>
            <person name="Simpson J.R."/>
            <person name="Lauterbach L."/>
            <person name="Steele A.D."/>
            <person name="Gui C."/>
            <person name="Meng S."/>
            <person name="Li G."/>
            <person name="Viehrig K."/>
            <person name="Ye F."/>
            <person name="Su P."/>
            <person name="Kiefer A.F."/>
            <person name="Nichols A."/>
            <person name="Cepeda A.J."/>
            <person name="Yan W."/>
            <person name="Fan B."/>
            <person name="Jiang Y."/>
            <person name="Adhikari A."/>
            <person name="Zheng C.-J."/>
            <person name="Schuster L."/>
            <person name="Cowan T.M."/>
            <person name="Smanski M.J."/>
            <person name="Chevrette M.G."/>
            <person name="De Carvalho L.P.S."/>
            <person name="Shen B."/>
        </authorList>
    </citation>
    <scope>NUCLEOTIDE SEQUENCE [LARGE SCALE GENOMIC DNA]</scope>
    <source>
        <strain evidence="2 3">NPDC000087</strain>
    </source>
</reference>